<evidence type="ECO:0000313" key="1">
    <source>
        <dbReference type="EMBL" id="GFY26296.1"/>
    </source>
</evidence>
<dbReference type="Gene3D" id="3.30.420.10">
    <property type="entry name" value="Ribonuclease H-like superfamily/Ribonuclease H"/>
    <property type="match status" value="1"/>
</dbReference>
<evidence type="ECO:0000313" key="2">
    <source>
        <dbReference type="Proteomes" id="UP000887159"/>
    </source>
</evidence>
<dbReference type="GO" id="GO:0003676">
    <property type="term" value="F:nucleic acid binding"/>
    <property type="evidence" value="ECO:0007669"/>
    <property type="project" value="InterPro"/>
</dbReference>
<reference evidence="1" key="1">
    <citation type="submission" date="2020-08" db="EMBL/GenBank/DDBJ databases">
        <title>Multicomponent nature underlies the extraordinary mechanical properties of spider dragline silk.</title>
        <authorList>
            <person name="Kono N."/>
            <person name="Nakamura H."/>
            <person name="Mori M."/>
            <person name="Yoshida Y."/>
            <person name="Ohtoshi R."/>
            <person name="Malay A.D."/>
            <person name="Moran D.A.P."/>
            <person name="Tomita M."/>
            <person name="Numata K."/>
            <person name="Arakawa K."/>
        </authorList>
    </citation>
    <scope>NUCLEOTIDE SEQUENCE</scope>
</reference>
<name>A0A8X7BBU4_TRICX</name>
<dbReference type="Proteomes" id="UP000887159">
    <property type="component" value="Unassembled WGS sequence"/>
</dbReference>
<dbReference type="AlphaFoldDB" id="A0A8X7BBU4"/>
<keyword evidence="2" id="KW-1185">Reference proteome</keyword>
<dbReference type="EMBL" id="BMAU01021375">
    <property type="protein sequence ID" value="GFY26296.1"/>
    <property type="molecule type" value="Genomic_DNA"/>
</dbReference>
<accession>A0A8X7BBU4</accession>
<comment type="caution">
    <text evidence="1">The sequence shown here is derived from an EMBL/GenBank/DDBJ whole genome shotgun (WGS) entry which is preliminary data.</text>
</comment>
<gene>
    <name evidence="1" type="primary">X975_09108</name>
    <name evidence="1" type="ORF">TNCV_24941</name>
</gene>
<protein>
    <submittedName>
        <fullName evidence="1">Transposable element Tcb1 transposase</fullName>
    </submittedName>
</protein>
<organism evidence="1 2">
    <name type="scientific">Trichonephila clavipes</name>
    <name type="common">Golden silk orbweaver</name>
    <name type="synonym">Nephila clavipes</name>
    <dbReference type="NCBI Taxonomy" id="2585209"/>
    <lineage>
        <taxon>Eukaryota</taxon>
        <taxon>Metazoa</taxon>
        <taxon>Ecdysozoa</taxon>
        <taxon>Arthropoda</taxon>
        <taxon>Chelicerata</taxon>
        <taxon>Arachnida</taxon>
        <taxon>Araneae</taxon>
        <taxon>Araneomorphae</taxon>
        <taxon>Entelegynae</taxon>
        <taxon>Araneoidea</taxon>
        <taxon>Nephilidae</taxon>
        <taxon>Trichonephila</taxon>
    </lineage>
</organism>
<proteinExistence type="predicted"/>
<dbReference type="InterPro" id="IPR036397">
    <property type="entry name" value="RNaseH_sf"/>
</dbReference>
<sequence length="106" mass="12199">MRIGIWRLLPKERDGTQHQTCLVSSLQPLGRHGRRICIYVVFMDGNARLPRAKIVNECLQTVDLTHMNWPAFSLDLNPVENLWDMLGRRIAGRKPLPPTRTLESIV</sequence>